<feature type="region of interest" description="Disordered" evidence="2">
    <location>
        <begin position="165"/>
        <end position="186"/>
    </location>
</feature>
<dbReference type="Proteomes" id="UP000054560">
    <property type="component" value="Unassembled WGS sequence"/>
</dbReference>
<dbReference type="STRING" id="667725.A0A0L0G0T6"/>
<reference evidence="4 5" key="1">
    <citation type="submission" date="2011-02" db="EMBL/GenBank/DDBJ databases">
        <title>The Genome Sequence of Sphaeroforma arctica JP610.</title>
        <authorList>
            <consortium name="The Broad Institute Genome Sequencing Platform"/>
            <person name="Russ C."/>
            <person name="Cuomo C."/>
            <person name="Young S.K."/>
            <person name="Zeng Q."/>
            <person name="Gargeya S."/>
            <person name="Alvarado L."/>
            <person name="Berlin A."/>
            <person name="Chapman S.B."/>
            <person name="Chen Z."/>
            <person name="Freedman E."/>
            <person name="Gellesch M."/>
            <person name="Goldberg J."/>
            <person name="Griggs A."/>
            <person name="Gujja S."/>
            <person name="Heilman E."/>
            <person name="Heiman D."/>
            <person name="Howarth C."/>
            <person name="Mehta T."/>
            <person name="Neiman D."/>
            <person name="Pearson M."/>
            <person name="Roberts A."/>
            <person name="Saif S."/>
            <person name="Shea T."/>
            <person name="Shenoy N."/>
            <person name="Sisk P."/>
            <person name="Stolte C."/>
            <person name="Sykes S."/>
            <person name="White J."/>
            <person name="Yandava C."/>
            <person name="Burger G."/>
            <person name="Gray M.W."/>
            <person name="Holland P.W.H."/>
            <person name="King N."/>
            <person name="Lang F.B.F."/>
            <person name="Roger A.J."/>
            <person name="Ruiz-Trillo I."/>
            <person name="Haas B."/>
            <person name="Nusbaum C."/>
            <person name="Birren B."/>
        </authorList>
    </citation>
    <scope>NUCLEOTIDE SEQUENCE [LARGE SCALE GENOMIC DNA]</scope>
    <source>
        <strain evidence="4 5">JP610</strain>
    </source>
</reference>
<feature type="domain" description="Ras-GAP" evidence="3">
    <location>
        <begin position="1"/>
        <end position="51"/>
    </location>
</feature>
<feature type="compositionally biased region" description="Low complexity" evidence="2">
    <location>
        <begin position="238"/>
        <end position="254"/>
    </location>
</feature>
<dbReference type="EMBL" id="KQ241904">
    <property type="protein sequence ID" value="KNC82675.1"/>
    <property type="molecule type" value="Genomic_DNA"/>
</dbReference>
<dbReference type="GeneID" id="25905556"/>
<protein>
    <recommendedName>
        <fullName evidence="3">Ras-GAP domain-containing protein</fullName>
    </recommendedName>
</protein>
<keyword evidence="5" id="KW-1185">Reference proteome</keyword>
<feature type="region of interest" description="Disordered" evidence="2">
    <location>
        <begin position="208"/>
        <end position="268"/>
    </location>
</feature>
<dbReference type="PANTHER" id="PTHR10194">
    <property type="entry name" value="RAS GTPASE-ACTIVATING PROTEINS"/>
    <property type="match status" value="1"/>
</dbReference>
<keyword evidence="1" id="KW-0343">GTPase activation</keyword>
<evidence type="ECO:0000256" key="1">
    <source>
        <dbReference type="ARBA" id="ARBA00022468"/>
    </source>
</evidence>
<feature type="compositionally biased region" description="Low complexity" evidence="2">
    <location>
        <begin position="216"/>
        <end position="230"/>
    </location>
</feature>
<dbReference type="Gene3D" id="1.10.506.10">
    <property type="entry name" value="GTPase Activation - p120gap, domain 1"/>
    <property type="match status" value="1"/>
</dbReference>
<organism evidence="4 5">
    <name type="scientific">Sphaeroforma arctica JP610</name>
    <dbReference type="NCBI Taxonomy" id="667725"/>
    <lineage>
        <taxon>Eukaryota</taxon>
        <taxon>Ichthyosporea</taxon>
        <taxon>Ichthyophonida</taxon>
        <taxon>Sphaeroforma</taxon>
    </lineage>
</organism>
<dbReference type="eggNOG" id="KOG2059">
    <property type="taxonomic scope" value="Eukaryota"/>
</dbReference>
<dbReference type="InterPro" id="IPR023152">
    <property type="entry name" value="RasGAP_CS"/>
</dbReference>
<sequence length="478" mass="52128">MNIQTKATRILHHTGRSYLHDVLCPVLSDVLNKSRHSAEIDPELVEANSVVVQKFPDEPNARYTAISSFLFLRFFNPAILSPKQFGLADDYTDERVSRTLKLISKTIQNIANGVEFAEKEMYMRPLNALIKLHIPFVRRYIDRIALPPENRSKYIQRNLSFRAAEDTRKSKTYKSKKCPTCRNNTPKAQLNLEKDVASLTRRFNTLRQTLGGSSGSGSKTSSTPSAPTAKTRQKGKLSNTSSQASKHSSTSTTSAGESREQLCGKDGSETTSMSALLAMRTASTESFSIKGLLGNILGAVSKSEGDLCSAGETSDADSSSKYEHSETSKRFTGKESTDDGVLTQLQTGSKATDKTGSLDDVFKVPDSVGMKVGKPARAATCTTLKPAPLLKHRAQSGIALTSGMGRTISPTVKENCISMSLGRSEGLRVQQQGSSQRLGMTPNDKRGSIPERLDLVLNNLQQAAVLLQNQSRRRGAKF</sequence>
<gene>
    <name evidence="4" type="ORF">SARC_05052</name>
</gene>
<evidence type="ECO:0000256" key="2">
    <source>
        <dbReference type="SAM" id="MobiDB-lite"/>
    </source>
</evidence>
<dbReference type="InterPro" id="IPR039360">
    <property type="entry name" value="Ras_GTPase"/>
</dbReference>
<dbReference type="InterPro" id="IPR008936">
    <property type="entry name" value="Rho_GTPase_activation_prot"/>
</dbReference>
<dbReference type="OrthoDB" id="775356at2759"/>
<dbReference type="Pfam" id="PF00616">
    <property type="entry name" value="RasGAP"/>
    <property type="match status" value="1"/>
</dbReference>
<evidence type="ECO:0000259" key="3">
    <source>
        <dbReference type="PROSITE" id="PS50018"/>
    </source>
</evidence>
<dbReference type="GO" id="GO:0005096">
    <property type="term" value="F:GTPase activator activity"/>
    <property type="evidence" value="ECO:0007669"/>
    <property type="project" value="UniProtKB-KW"/>
</dbReference>
<dbReference type="InterPro" id="IPR001936">
    <property type="entry name" value="RasGAP_dom"/>
</dbReference>
<name>A0A0L0G0T6_9EUKA</name>
<accession>A0A0L0G0T6</accession>
<dbReference type="PROSITE" id="PS50018">
    <property type="entry name" value="RAS_GTPASE_ACTIV_2"/>
    <property type="match status" value="2"/>
</dbReference>
<feature type="compositionally biased region" description="Basic and acidic residues" evidence="2">
    <location>
        <begin position="318"/>
        <end position="337"/>
    </location>
</feature>
<evidence type="ECO:0000313" key="4">
    <source>
        <dbReference type="EMBL" id="KNC82675.1"/>
    </source>
</evidence>
<dbReference type="AlphaFoldDB" id="A0A0L0G0T6"/>
<feature type="domain" description="Ras-GAP" evidence="3">
    <location>
        <begin position="53"/>
        <end position="112"/>
    </location>
</feature>
<feature type="region of interest" description="Disordered" evidence="2">
    <location>
        <begin position="305"/>
        <end position="359"/>
    </location>
</feature>
<proteinExistence type="predicted"/>
<dbReference type="PROSITE" id="PS00509">
    <property type="entry name" value="RAS_GTPASE_ACTIV_1"/>
    <property type="match status" value="1"/>
</dbReference>
<dbReference type="SMART" id="SM00323">
    <property type="entry name" value="RasGAP"/>
    <property type="match status" value="1"/>
</dbReference>
<feature type="compositionally biased region" description="Basic residues" evidence="2">
    <location>
        <begin position="170"/>
        <end position="179"/>
    </location>
</feature>
<dbReference type="SUPFAM" id="SSF48350">
    <property type="entry name" value="GTPase activation domain, GAP"/>
    <property type="match status" value="1"/>
</dbReference>
<dbReference type="RefSeq" id="XP_014156577.1">
    <property type="nucleotide sequence ID" value="XM_014301102.1"/>
</dbReference>
<feature type="compositionally biased region" description="Basic and acidic residues" evidence="2">
    <location>
        <begin position="257"/>
        <end position="268"/>
    </location>
</feature>
<evidence type="ECO:0000313" key="5">
    <source>
        <dbReference type="Proteomes" id="UP000054560"/>
    </source>
</evidence>